<keyword evidence="3" id="KW-1185">Reference proteome</keyword>
<name>X6M8B4_RETFI</name>
<feature type="region of interest" description="Disordered" evidence="1">
    <location>
        <begin position="1"/>
        <end position="32"/>
    </location>
</feature>
<gene>
    <name evidence="2" type="ORF">RFI_27218</name>
</gene>
<comment type="caution">
    <text evidence="2">The sequence shown here is derived from an EMBL/GenBank/DDBJ whole genome shotgun (WGS) entry which is preliminary data.</text>
</comment>
<proteinExistence type="predicted"/>
<protein>
    <submittedName>
        <fullName evidence="2">Uncharacterized protein</fullName>
    </submittedName>
</protein>
<dbReference type="Proteomes" id="UP000023152">
    <property type="component" value="Unassembled WGS sequence"/>
</dbReference>
<sequence length="395" mass="45636">MLFVFDNAKKKKKKPNQIKQNKKKEMNNLNDSCGSTNDRDMTTCVCGATKLKHFEKWCDENLATIHEYLRDLCERYLDWDVVSKNNTRELFEQLEMYLEYQKAHLYATIAYLIALDDARCLTLLLGAFSPYVEMNYDFDVNGGYEDVEDEDGGIIDGNAMKTMIPKIHALVKKMCDNELISKPKQVFAETQSGQYVVEDRFKIMFPVTYTSKARRLSFLGHACLLGHEKCIHALLYLGVFIRGRGGGGLSKKKKGCFAPFNDGGCVFYLTSFVTQMRAMRHRESEKDLNLLNECLCSGAFVDDEWYQSDFLKQGHGNIYTLIDASKSNFLTRKRFIANLLHLFVEKYKMLKEDPSDLSGTVSWDLCWMIAGFLPFINKRMVERLNFQRGMVLKRF</sequence>
<reference evidence="2 3" key="1">
    <citation type="journal article" date="2013" name="Curr. Biol.">
        <title>The Genome of the Foraminiferan Reticulomyxa filosa.</title>
        <authorList>
            <person name="Glockner G."/>
            <person name="Hulsmann N."/>
            <person name="Schleicher M."/>
            <person name="Noegel A.A."/>
            <person name="Eichinger L."/>
            <person name="Gallinger C."/>
            <person name="Pawlowski J."/>
            <person name="Sierra R."/>
            <person name="Euteneuer U."/>
            <person name="Pillet L."/>
            <person name="Moustafa A."/>
            <person name="Platzer M."/>
            <person name="Groth M."/>
            <person name="Szafranski K."/>
            <person name="Schliwa M."/>
        </authorList>
    </citation>
    <scope>NUCLEOTIDE SEQUENCE [LARGE SCALE GENOMIC DNA]</scope>
</reference>
<dbReference type="AlphaFoldDB" id="X6M8B4"/>
<evidence type="ECO:0000256" key="1">
    <source>
        <dbReference type="SAM" id="MobiDB-lite"/>
    </source>
</evidence>
<evidence type="ECO:0000313" key="2">
    <source>
        <dbReference type="EMBL" id="ETO10159.1"/>
    </source>
</evidence>
<accession>X6M8B4</accession>
<evidence type="ECO:0000313" key="3">
    <source>
        <dbReference type="Proteomes" id="UP000023152"/>
    </source>
</evidence>
<dbReference type="EMBL" id="ASPP01023617">
    <property type="protein sequence ID" value="ETO10159.1"/>
    <property type="molecule type" value="Genomic_DNA"/>
</dbReference>
<feature type="compositionally biased region" description="Basic residues" evidence="1">
    <location>
        <begin position="9"/>
        <end position="22"/>
    </location>
</feature>
<organism evidence="2 3">
    <name type="scientific">Reticulomyxa filosa</name>
    <dbReference type="NCBI Taxonomy" id="46433"/>
    <lineage>
        <taxon>Eukaryota</taxon>
        <taxon>Sar</taxon>
        <taxon>Rhizaria</taxon>
        <taxon>Retaria</taxon>
        <taxon>Foraminifera</taxon>
        <taxon>Monothalamids</taxon>
        <taxon>Reticulomyxidae</taxon>
        <taxon>Reticulomyxa</taxon>
    </lineage>
</organism>